<proteinExistence type="predicted"/>
<organism evidence="2 3">
    <name type="scientific">Glossina pallidipes</name>
    <name type="common">Tsetse fly</name>
    <dbReference type="NCBI Taxonomy" id="7398"/>
    <lineage>
        <taxon>Eukaryota</taxon>
        <taxon>Metazoa</taxon>
        <taxon>Ecdysozoa</taxon>
        <taxon>Arthropoda</taxon>
        <taxon>Hexapoda</taxon>
        <taxon>Insecta</taxon>
        <taxon>Pterygota</taxon>
        <taxon>Neoptera</taxon>
        <taxon>Endopterygota</taxon>
        <taxon>Diptera</taxon>
        <taxon>Brachycera</taxon>
        <taxon>Muscomorpha</taxon>
        <taxon>Hippoboscoidea</taxon>
        <taxon>Glossinidae</taxon>
        <taxon>Glossina</taxon>
    </lineage>
</organism>
<dbReference type="VEuPathDB" id="VectorBase:GPAI023099"/>
<reference evidence="2" key="2">
    <citation type="submission" date="2020-05" db="UniProtKB">
        <authorList>
            <consortium name="EnsemblMetazoa"/>
        </authorList>
    </citation>
    <scope>IDENTIFICATION</scope>
    <source>
        <strain evidence="2">IAEA</strain>
    </source>
</reference>
<accession>A0A1A9ZRV4</accession>
<evidence type="ECO:0000313" key="2">
    <source>
        <dbReference type="EnsemblMetazoa" id="GPAI023099-PA"/>
    </source>
</evidence>
<feature type="region of interest" description="Disordered" evidence="1">
    <location>
        <begin position="1"/>
        <end position="22"/>
    </location>
</feature>
<keyword evidence="3" id="KW-1185">Reference proteome</keyword>
<evidence type="ECO:0000256" key="1">
    <source>
        <dbReference type="SAM" id="MobiDB-lite"/>
    </source>
</evidence>
<reference evidence="3" key="1">
    <citation type="submission" date="2014-03" db="EMBL/GenBank/DDBJ databases">
        <authorList>
            <person name="Aksoy S."/>
            <person name="Warren W."/>
            <person name="Wilson R.K."/>
        </authorList>
    </citation>
    <scope>NUCLEOTIDE SEQUENCE [LARGE SCALE GENOMIC DNA]</scope>
    <source>
        <strain evidence="3">IAEA</strain>
    </source>
</reference>
<sequence length="241" mass="26495">MKRKGENQLNTTRVKTNPRDRMNNNRVCTHCYNSYRKEQQLYKHSKYQLRTDGDCKPRAVGFVDTNEVVADADDIVVAATAKGVLAVSNDNSLSLCNEALMRSGLRGGGSGGSEAAIVGPPCAETTATNKLSEVLLLNVRSNHEISGALLDRCYQVVSDTTHATGFLRRKFLNAFAERLMMTLVSLARKTTSPIKMTDRLLCVLCWRCNCFTSYTGAGYTLESLCQLPLVTVIKTTADLEG</sequence>
<name>A0A1A9ZRV4_GLOPL</name>
<dbReference type="Proteomes" id="UP000092445">
    <property type="component" value="Unassembled WGS sequence"/>
</dbReference>
<evidence type="ECO:0000313" key="3">
    <source>
        <dbReference type="Proteomes" id="UP000092445"/>
    </source>
</evidence>
<dbReference type="AlphaFoldDB" id="A0A1A9ZRV4"/>
<dbReference type="EnsemblMetazoa" id="GPAI023099-RA">
    <property type="protein sequence ID" value="GPAI023099-PA"/>
    <property type="gene ID" value="GPAI023099"/>
</dbReference>
<protein>
    <submittedName>
        <fullName evidence="2">Uncharacterized protein</fullName>
    </submittedName>
</protein>